<organism evidence="1 2">
    <name type="scientific">Marinilabilia salmonicolor</name>
    <dbReference type="NCBI Taxonomy" id="989"/>
    <lineage>
        <taxon>Bacteria</taxon>
        <taxon>Pseudomonadati</taxon>
        <taxon>Bacteroidota</taxon>
        <taxon>Bacteroidia</taxon>
        <taxon>Marinilabiliales</taxon>
        <taxon>Marinilabiliaceae</taxon>
        <taxon>Marinilabilia</taxon>
    </lineage>
</organism>
<comment type="caution">
    <text evidence="1">The sequence shown here is derived from an EMBL/GenBank/DDBJ whole genome shotgun (WGS) entry which is preliminary data.</text>
</comment>
<evidence type="ECO:0000313" key="2">
    <source>
        <dbReference type="Proteomes" id="UP000252733"/>
    </source>
</evidence>
<proteinExistence type="predicted"/>
<dbReference type="Proteomes" id="UP000252733">
    <property type="component" value="Unassembled WGS sequence"/>
</dbReference>
<dbReference type="EMBL" id="QPIZ01000088">
    <property type="protein sequence ID" value="RCW19577.1"/>
    <property type="molecule type" value="Genomic_DNA"/>
</dbReference>
<accession>A0A368UIN6</accession>
<dbReference type="AlphaFoldDB" id="A0A368UIN6"/>
<reference evidence="1 2" key="1">
    <citation type="submission" date="2018-07" db="EMBL/GenBank/DDBJ databases">
        <title>Freshwater and sediment microbial communities from various areas in North America, analyzing microbe dynamics in response to fracking.</title>
        <authorList>
            <person name="Lamendella R."/>
        </authorList>
    </citation>
    <scope>NUCLEOTIDE SEQUENCE [LARGE SCALE GENOMIC DNA]</scope>
    <source>
        <strain evidence="1 2">160A</strain>
    </source>
</reference>
<protein>
    <submittedName>
        <fullName evidence="1">Uncharacterized protein</fullName>
    </submittedName>
</protein>
<evidence type="ECO:0000313" key="1">
    <source>
        <dbReference type="EMBL" id="RCW19577.1"/>
    </source>
</evidence>
<name>A0A368UIN6_9BACT</name>
<keyword evidence="2" id="KW-1185">Reference proteome</keyword>
<gene>
    <name evidence="1" type="ORF">DFO77_1882</name>
</gene>
<sequence length="50" mass="5849">MRQWQRWGVKLPGQNYPRDSNIFKGVGLDGMVKLTELPLTYRHARKSESC</sequence>